<dbReference type="RefSeq" id="WP_102772941.1">
    <property type="nucleotide sequence ID" value="NZ_POQS01000003.1"/>
</dbReference>
<dbReference type="InterPro" id="IPR000847">
    <property type="entry name" value="LysR_HTH_N"/>
</dbReference>
<dbReference type="SUPFAM" id="SSF46785">
    <property type="entry name" value="Winged helix' DNA-binding domain"/>
    <property type="match status" value="1"/>
</dbReference>
<evidence type="ECO:0000256" key="2">
    <source>
        <dbReference type="ARBA" id="ARBA00023015"/>
    </source>
</evidence>
<dbReference type="CDD" id="cd08414">
    <property type="entry name" value="PBP2_LTTR_aromatics_like"/>
    <property type="match status" value="1"/>
</dbReference>
<dbReference type="Pfam" id="PF03466">
    <property type="entry name" value="LysR_substrate"/>
    <property type="match status" value="1"/>
</dbReference>
<dbReference type="EMBL" id="POQS01000003">
    <property type="protein sequence ID" value="PND33153.1"/>
    <property type="molecule type" value="Genomic_DNA"/>
</dbReference>
<evidence type="ECO:0000256" key="1">
    <source>
        <dbReference type="ARBA" id="ARBA00009437"/>
    </source>
</evidence>
<dbReference type="InterPro" id="IPR005119">
    <property type="entry name" value="LysR_subst-bd"/>
</dbReference>
<evidence type="ECO:0000313" key="7">
    <source>
        <dbReference type="Proteomes" id="UP000235994"/>
    </source>
</evidence>
<organism evidence="6 7">
    <name type="scientific">Achromobacter pulmonis</name>
    <dbReference type="NCBI Taxonomy" id="1389932"/>
    <lineage>
        <taxon>Bacteria</taxon>
        <taxon>Pseudomonadati</taxon>
        <taxon>Pseudomonadota</taxon>
        <taxon>Betaproteobacteria</taxon>
        <taxon>Burkholderiales</taxon>
        <taxon>Alcaligenaceae</taxon>
        <taxon>Achromobacter</taxon>
    </lineage>
</organism>
<evidence type="ECO:0000313" key="6">
    <source>
        <dbReference type="EMBL" id="PND33153.1"/>
    </source>
</evidence>
<evidence type="ECO:0000256" key="3">
    <source>
        <dbReference type="ARBA" id="ARBA00023125"/>
    </source>
</evidence>
<dbReference type="GO" id="GO:0032993">
    <property type="term" value="C:protein-DNA complex"/>
    <property type="evidence" value="ECO:0007669"/>
    <property type="project" value="TreeGrafter"/>
</dbReference>
<dbReference type="SUPFAM" id="SSF53850">
    <property type="entry name" value="Periplasmic binding protein-like II"/>
    <property type="match status" value="1"/>
</dbReference>
<sequence>MDFRQLRYFVAVAEELSFSAAARRLHVSQPPLSLQIKALETELGAVLLDRNKRNVALTEAGALFLDQARRALGNLDRAAEVVRLASKGEAGEIRIAFTASVPMAEAFPRVVRSFRDNHPAARADLIHMSTGQQLQALADKSVDVGFLRPSLLFCPPPNIQTLNLWTDRLVAVLPAWHALAARPAPLPMAALADEAFILFPRGLGCGLFEHVTVLASRAGFAPRLMQEAREGATIVGLVAAGMGISVLPDTYARTGIPGVVYRELDTPDATSSLLLAYRRDDASPLLRRFVDEVRPTAGAAV</sequence>
<dbReference type="Proteomes" id="UP000235994">
    <property type="component" value="Unassembled WGS sequence"/>
</dbReference>
<dbReference type="InterPro" id="IPR036390">
    <property type="entry name" value="WH_DNA-bd_sf"/>
</dbReference>
<dbReference type="Gene3D" id="1.10.10.10">
    <property type="entry name" value="Winged helix-like DNA-binding domain superfamily/Winged helix DNA-binding domain"/>
    <property type="match status" value="1"/>
</dbReference>
<evidence type="ECO:0000256" key="4">
    <source>
        <dbReference type="ARBA" id="ARBA00023163"/>
    </source>
</evidence>
<dbReference type="Gene3D" id="3.40.190.10">
    <property type="entry name" value="Periplasmic binding protein-like II"/>
    <property type="match status" value="2"/>
</dbReference>
<reference evidence="6 7" key="1">
    <citation type="submission" date="2018-01" db="EMBL/GenBank/DDBJ databases">
        <title>The draft genome of an aniline degradation strain ANB-1.</title>
        <authorList>
            <person name="Zhang L."/>
            <person name="Jiang J."/>
        </authorList>
    </citation>
    <scope>NUCLEOTIDE SEQUENCE [LARGE SCALE GENOMIC DNA]</scope>
    <source>
        <strain evidence="6 7">ANB-1</strain>
    </source>
</reference>
<name>A0A2N8KI76_9BURK</name>
<keyword evidence="3" id="KW-0238">DNA-binding</keyword>
<evidence type="ECO:0000259" key="5">
    <source>
        <dbReference type="PROSITE" id="PS50931"/>
    </source>
</evidence>
<dbReference type="AlphaFoldDB" id="A0A2N8KI76"/>
<comment type="caution">
    <text evidence="6">The sequence shown here is derived from an EMBL/GenBank/DDBJ whole genome shotgun (WGS) entry which is preliminary data.</text>
</comment>
<comment type="similarity">
    <text evidence="1">Belongs to the LysR transcriptional regulatory family.</text>
</comment>
<dbReference type="FunFam" id="1.10.10.10:FF:000001">
    <property type="entry name" value="LysR family transcriptional regulator"/>
    <property type="match status" value="1"/>
</dbReference>
<accession>A0A2N8KI76</accession>
<proteinExistence type="inferred from homology"/>
<keyword evidence="2" id="KW-0805">Transcription regulation</keyword>
<feature type="domain" description="HTH lysR-type" evidence="5">
    <location>
        <begin position="1"/>
        <end position="58"/>
    </location>
</feature>
<dbReference type="GO" id="GO:0003700">
    <property type="term" value="F:DNA-binding transcription factor activity"/>
    <property type="evidence" value="ECO:0007669"/>
    <property type="project" value="InterPro"/>
</dbReference>
<dbReference type="PRINTS" id="PR00039">
    <property type="entry name" value="HTHLYSR"/>
</dbReference>
<dbReference type="InterPro" id="IPR036388">
    <property type="entry name" value="WH-like_DNA-bd_sf"/>
</dbReference>
<dbReference type="GO" id="GO:0003677">
    <property type="term" value="F:DNA binding"/>
    <property type="evidence" value="ECO:0007669"/>
    <property type="project" value="UniProtKB-KW"/>
</dbReference>
<dbReference type="PANTHER" id="PTHR30346">
    <property type="entry name" value="TRANSCRIPTIONAL DUAL REGULATOR HCAR-RELATED"/>
    <property type="match status" value="1"/>
</dbReference>
<gene>
    <name evidence="6" type="ORF">C1I89_11640</name>
</gene>
<keyword evidence="4" id="KW-0804">Transcription</keyword>
<dbReference type="PANTHER" id="PTHR30346:SF17">
    <property type="entry name" value="LYSR FAMILY TRANSCRIPTIONAL REGULATOR"/>
    <property type="match status" value="1"/>
</dbReference>
<protein>
    <submittedName>
        <fullName evidence="6">LysR family transcriptional regulator</fullName>
    </submittedName>
</protein>
<dbReference type="PROSITE" id="PS50931">
    <property type="entry name" value="HTH_LYSR"/>
    <property type="match status" value="1"/>
</dbReference>
<dbReference type="Pfam" id="PF00126">
    <property type="entry name" value="HTH_1"/>
    <property type="match status" value="1"/>
</dbReference>
<keyword evidence="7" id="KW-1185">Reference proteome</keyword>